<evidence type="ECO:0000256" key="12">
    <source>
        <dbReference type="PROSITE-ProRule" id="PRU10144"/>
    </source>
</evidence>
<dbReference type="Pfam" id="PF00593">
    <property type="entry name" value="TonB_dep_Rec_b-barrel"/>
    <property type="match status" value="1"/>
</dbReference>
<evidence type="ECO:0000256" key="9">
    <source>
        <dbReference type="ARBA" id="ARBA00023170"/>
    </source>
</evidence>
<comment type="similarity">
    <text evidence="2 11 13">Belongs to the TonB-dependent receptor family.</text>
</comment>
<dbReference type="AlphaFoldDB" id="A0A6H2H8U4"/>
<evidence type="ECO:0000256" key="5">
    <source>
        <dbReference type="ARBA" id="ARBA00022692"/>
    </source>
</evidence>
<organism evidence="17 18">
    <name type="scientific">Polaromonas vacuolata</name>
    <dbReference type="NCBI Taxonomy" id="37448"/>
    <lineage>
        <taxon>Bacteria</taxon>
        <taxon>Pseudomonadati</taxon>
        <taxon>Pseudomonadota</taxon>
        <taxon>Betaproteobacteria</taxon>
        <taxon>Burkholderiales</taxon>
        <taxon>Comamonadaceae</taxon>
        <taxon>Polaromonas</taxon>
    </lineage>
</organism>
<sequence>MFANKFRLTGSRLAVLAVFLPVASVALAQSQAALKPIIVTGDRIAGARESQPYGSSVISSEDIARIGAVTVNDAIMRLLGVVGRQDFYGGGDYSLDLRGFGTTSDNNQVVIVDGIRLSEADTGGTRLAGIAIDSVAQIEVIRGSGAVLYGEGATGGVIIITTKAGAGLARKNSASLYAGAGSFGLREGRANATIASGGFSLDIGAMNRKSDNFRDNFKSESDALSVSGQWSNDWLRFGASRSEDNLSTGLPGALSAEQFANNPHQAQFTSTDDQARIENIRNSVFAEATSGNWLLAFEAGQRTKKLRSQSVNNASIYSADIKSNNYGLRAINTSTQALYSSKLVLGSDYSRWTRDVANSFPAFNFFSANNAAQTSHAFYFREEFTLTSTGSVFSVGARTENIKKDTRVSLPAASQSGLANRQNAWELGLSQPINTQVSVYARIGESFRLANADEYSFATPDKNLLPQRSKDIELGSRYAAGPLKFEARLYRSALTNEIGFDQNANGPFGPGSGANVNFDPTRRSGIELDGSYALSKVLSFRGNAALRKSTFTAGQYAGKDVALAPRKSLAIHADWIPTTNHLLSGGVNWVSTQHPDFANQCSMPAYTTADARYAYSWSNMEVSVGLRNVFDRKYYTQAFACTDGVTNSVYPESGRAATVALRIKF</sequence>
<gene>
    <name evidence="17" type="primary">fecA</name>
    <name evidence="17" type="ORF">HC248_01298</name>
</gene>
<dbReference type="Pfam" id="PF07715">
    <property type="entry name" value="Plug"/>
    <property type="match status" value="1"/>
</dbReference>
<dbReference type="Proteomes" id="UP000502041">
    <property type="component" value="Chromosome"/>
</dbReference>
<evidence type="ECO:0000256" key="14">
    <source>
        <dbReference type="SAM" id="SignalP"/>
    </source>
</evidence>
<dbReference type="KEGG" id="pvac:HC248_01298"/>
<dbReference type="PROSITE" id="PS52016">
    <property type="entry name" value="TONB_DEPENDENT_REC_3"/>
    <property type="match status" value="1"/>
</dbReference>
<dbReference type="EMBL" id="CP051461">
    <property type="protein sequence ID" value="QJC56014.1"/>
    <property type="molecule type" value="Genomic_DNA"/>
</dbReference>
<dbReference type="InterPro" id="IPR036942">
    <property type="entry name" value="Beta-barrel_TonB_sf"/>
</dbReference>
<keyword evidence="4 11" id="KW-1134">Transmembrane beta strand</keyword>
<evidence type="ECO:0000259" key="16">
    <source>
        <dbReference type="Pfam" id="PF07715"/>
    </source>
</evidence>
<feature type="short sequence motif" description="TonB C-terminal box" evidence="12">
    <location>
        <begin position="648"/>
        <end position="665"/>
    </location>
</feature>
<evidence type="ECO:0000313" key="18">
    <source>
        <dbReference type="Proteomes" id="UP000502041"/>
    </source>
</evidence>
<evidence type="ECO:0000256" key="13">
    <source>
        <dbReference type="RuleBase" id="RU003357"/>
    </source>
</evidence>
<evidence type="ECO:0000256" key="1">
    <source>
        <dbReference type="ARBA" id="ARBA00004571"/>
    </source>
</evidence>
<keyword evidence="6 14" id="KW-0732">Signal</keyword>
<dbReference type="InterPro" id="IPR000531">
    <property type="entry name" value="Beta-barrel_TonB"/>
</dbReference>
<evidence type="ECO:0000259" key="15">
    <source>
        <dbReference type="Pfam" id="PF00593"/>
    </source>
</evidence>
<dbReference type="GO" id="GO:0044718">
    <property type="term" value="P:siderophore transmembrane transport"/>
    <property type="evidence" value="ECO:0007669"/>
    <property type="project" value="TreeGrafter"/>
</dbReference>
<comment type="subcellular location">
    <subcellularLocation>
        <location evidence="1 11">Cell outer membrane</location>
        <topology evidence="1 11">Multi-pass membrane protein</topology>
    </subcellularLocation>
</comment>
<keyword evidence="5 11" id="KW-0812">Transmembrane</keyword>
<dbReference type="SUPFAM" id="SSF56935">
    <property type="entry name" value="Porins"/>
    <property type="match status" value="1"/>
</dbReference>
<feature type="domain" description="TonB-dependent receptor-like beta-barrel" evidence="15">
    <location>
        <begin position="234"/>
        <end position="629"/>
    </location>
</feature>
<reference evidence="17 18" key="1">
    <citation type="submission" date="2020-04" db="EMBL/GenBank/DDBJ databases">
        <title>Complete genome of a Psychrophilic, Marine, Gas Vacuolate Bacterium Polaromonas vacuolata KCTC 22033T.</title>
        <authorList>
            <person name="Hwang K."/>
            <person name="Kim K.M."/>
        </authorList>
    </citation>
    <scope>NUCLEOTIDE SEQUENCE [LARGE SCALE GENOMIC DNA]</scope>
    <source>
        <strain evidence="17 18">KCTC 22033</strain>
    </source>
</reference>
<dbReference type="Gene3D" id="2.170.130.10">
    <property type="entry name" value="TonB-dependent receptor, plug domain"/>
    <property type="match status" value="1"/>
</dbReference>
<feature type="chain" id="PRO_5026227457" evidence="14">
    <location>
        <begin position="29"/>
        <end position="665"/>
    </location>
</feature>
<dbReference type="InterPro" id="IPR037066">
    <property type="entry name" value="Plug_dom_sf"/>
</dbReference>
<dbReference type="PANTHER" id="PTHR30069">
    <property type="entry name" value="TONB-DEPENDENT OUTER MEMBRANE RECEPTOR"/>
    <property type="match status" value="1"/>
</dbReference>
<dbReference type="PANTHER" id="PTHR30069:SF27">
    <property type="entry name" value="BLL4766 PROTEIN"/>
    <property type="match status" value="1"/>
</dbReference>
<dbReference type="GO" id="GO:0009279">
    <property type="term" value="C:cell outer membrane"/>
    <property type="evidence" value="ECO:0007669"/>
    <property type="project" value="UniProtKB-SubCell"/>
</dbReference>
<dbReference type="RefSeq" id="WP_168921791.1">
    <property type="nucleotide sequence ID" value="NZ_CP051461.1"/>
</dbReference>
<keyword evidence="7 13" id="KW-0798">TonB box</keyword>
<evidence type="ECO:0000256" key="7">
    <source>
        <dbReference type="ARBA" id="ARBA00023077"/>
    </source>
</evidence>
<dbReference type="InterPro" id="IPR039426">
    <property type="entry name" value="TonB-dep_rcpt-like"/>
</dbReference>
<evidence type="ECO:0000256" key="10">
    <source>
        <dbReference type="ARBA" id="ARBA00023237"/>
    </source>
</evidence>
<evidence type="ECO:0000256" key="4">
    <source>
        <dbReference type="ARBA" id="ARBA00022452"/>
    </source>
</evidence>
<evidence type="ECO:0000256" key="2">
    <source>
        <dbReference type="ARBA" id="ARBA00009810"/>
    </source>
</evidence>
<dbReference type="Gene3D" id="2.40.170.20">
    <property type="entry name" value="TonB-dependent receptor, beta-barrel domain"/>
    <property type="match status" value="1"/>
</dbReference>
<keyword evidence="10 11" id="KW-0998">Cell outer membrane</keyword>
<evidence type="ECO:0000256" key="11">
    <source>
        <dbReference type="PROSITE-ProRule" id="PRU01360"/>
    </source>
</evidence>
<dbReference type="PROSITE" id="PS01156">
    <property type="entry name" value="TONB_DEPENDENT_REC_2"/>
    <property type="match status" value="1"/>
</dbReference>
<dbReference type="InterPro" id="IPR010917">
    <property type="entry name" value="TonB_rcpt_CS"/>
</dbReference>
<evidence type="ECO:0000256" key="3">
    <source>
        <dbReference type="ARBA" id="ARBA00022448"/>
    </source>
</evidence>
<keyword evidence="3 11" id="KW-0813">Transport</keyword>
<keyword evidence="8 11" id="KW-0472">Membrane</keyword>
<evidence type="ECO:0000256" key="6">
    <source>
        <dbReference type="ARBA" id="ARBA00022729"/>
    </source>
</evidence>
<accession>A0A6H2H8U4</accession>
<protein>
    <submittedName>
        <fullName evidence="17">Fe(3+) dicitrate transport protein FecA</fullName>
    </submittedName>
</protein>
<dbReference type="InterPro" id="IPR012910">
    <property type="entry name" value="Plug_dom"/>
</dbReference>
<name>A0A6H2H8U4_9BURK</name>
<keyword evidence="18" id="KW-1185">Reference proteome</keyword>
<keyword evidence="9" id="KW-0675">Receptor</keyword>
<evidence type="ECO:0000313" key="17">
    <source>
        <dbReference type="EMBL" id="QJC56014.1"/>
    </source>
</evidence>
<dbReference type="GO" id="GO:0015344">
    <property type="term" value="F:siderophore uptake transmembrane transporter activity"/>
    <property type="evidence" value="ECO:0007669"/>
    <property type="project" value="TreeGrafter"/>
</dbReference>
<evidence type="ECO:0000256" key="8">
    <source>
        <dbReference type="ARBA" id="ARBA00023136"/>
    </source>
</evidence>
<feature type="signal peptide" evidence="14">
    <location>
        <begin position="1"/>
        <end position="28"/>
    </location>
</feature>
<proteinExistence type="inferred from homology"/>
<feature type="domain" description="TonB-dependent receptor plug" evidence="16">
    <location>
        <begin position="49"/>
        <end position="157"/>
    </location>
</feature>